<keyword evidence="2" id="KW-0813">Transport</keyword>
<feature type="transmembrane region" description="Helical" evidence="13">
    <location>
        <begin position="250"/>
        <end position="271"/>
    </location>
</feature>
<evidence type="ECO:0000256" key="12">
    <source>
        <dbReference type="SAM" id="MobiDB-lite"/>
    </source>
</evidence>
<keyword evidence="14" id="KW-0732">Signal</keyword>
<keyword evidence="9" id="KW-0739">Sodium transport</keyword>
<feature type="chain" id="PRO_5042442683" evidence="14">
    <location>
        <begin position="29"/>
        <end position="1310"/>
    </location>
</feature>
<feature type="transmembrane region" description="Helical" evidence="13">
    <location>
        <begin position="376"/>
        <end position="401"/>
    </location>
</feature>
<dbReference type="InterPro" id="IPR014710">
    <property type="entry name" value="RmlC-like_jellyroll"/>
</dbReference>
<evidence type="ECO:0000256" key="14">
    <source>
        <dbReference type="SAM" id="SignalP"/>
    </source>
</evidence>
<evidence type="ECO:0000256" key="3">
    <source>
        <dbReference type="ARBA" id="ARBA00022475"/>
    </source>
</evidence>
<keyword evidence="18" id="KW-1185">Reference proteome</keyword>
<name>A0AAE0GC21_9CHLO</name>
<feature type="region of interest" description="Disordered" evidence="12">
    <location>
        <begin position="1285"/>
        <end position="1310"/>
    </location>
</feature>
<feature type="transmembrane region" description="Helical" evidence="13">
    <location>
        <begin position="413"/>
        <end position="434"/>
    </location>
</feature>
<dbReference type="GO" id="GO:0005886">
    <property type="term" value="C:plasma membrane"/>
    <property type="evidence" value="ECO:0007669"/>
    <property type="project" value="UniProtKB-SubCell"/>
</dbReference>
<dbReference type="InterPro" id="IPR006153">
    <property type="entry name" value="Cation/H_exchanger_TM"/>
</dbReference>
<feature type="region of interest" description="Disordered" evidence="12">
    <location>
        <begin position="1076"/>
        <end position="1102"/>
    </location>
</feature>
<dbReference type="GO" id="GO:0098719">
    <property type="term" value="P:sodium ion import across plasma membrane"/>
    <property type="evidence" value="ECO:0007669"/>
    <property type="project" value="TreeGrafter"/>
</dbReference>
<evidence type="ECO:0000256" key="7">
    <source>
        <dbReference type="ARBA" id="ARBA00023065"/>
    </source>
</evidence>
<feature type="compositionally biased region" description="Low complexity" evidence="12">
    <location>
        <begin position="1174"/>
        <end position="1189"/>
    </location>
</feature>
<evidence type="ECO:0000259" key="15">
    <source>
        <dbReference type="Pfam" id="PF00999"/>
    </source>
</evidence>
<dbReference type="GO" id="GO:0015385">
    <property type="term" value="F:sodium:proton antiporter activity"/>
    <property type="evidence" value="ECO:0007669"/>
    <property type="project" value="InterPro"/>
</dbReference>
<dbReference type="EMBL" id="LGRX02007277">
    <property type="protein sequence ID" value="KAK3275349.1"/>
    <property type="molecule type" value="Genomic_DNA"/>
</dbReference>
<evidence type="ECO:0000256" key="2">
    <source>
        <dbReference type="ARBA" id="ARBA00022448"/>
    </source>
</evidence>
<keyword evidence="8 13" id="KW-0472">Membrane</keyword>
<feature type="compositionally biased region" description="Polar residues" evidence="12">
    <location>
        <begin position="1086"/>
        <end position="1102"/>
    </location>
</feature>
<keyword evidence="6" id="KW-0915">Sodium</keyword>
<reference evidence="17" key="2">
    <citation type="submission" date="2023-06" db="EMBL/GenBank/DDBJ databases">
        <title>Long-read-based genome assembly of the green algal bacterivore Cymbomonas tetramitiformis.</title>
        <authorList>
            <person name="Gyaltshen Y."/>
            <person name="Rozenberg A."/>
            <person name="Paasch A."/>
            <person name="Burns J.A."/>
            <person name="Warring S."/>
            <person name="Larson R."/>
            <person name="Maurer-Alcala X."/>
            <person name="Dacks J."/>
            <person name="Kim E."/>
        </authorList>
    </citation>
    <scope>NUCLEOTIDE SEQUENCE</scope>
    <source>
        <strain evidence="17">PLY_AMNH</strain>
    </source>
</reference>
<dbReference type="CDD" id="cd00038">
    <property type="entry name" value="CAP_ED"/>
    <property type="match status" value="1"/>
</dbReference>
<feature type="transmembrane region" description="Helical" evidence="13">
    <location>
        <begin position="446"/>
        <end position="473"/>
    </location>
</feature>
<organism evidence="17 18">
    <name type="scientific">Cymbomonas tetramitiformis</name>
    <dbReference type="NCBI Taxonomy" id="36881"/>
    <lineage>
        <taxon>Eukaryota</taxon>
        <taxon>Viridiplantae</taxon>
        <taxon>Chlorophyta</taxon>
        <taxon>Pyramimonadophyceae</taxon>
        <taxon>Pyramimonadales</taxon>
        <taxon>Pyramimonadaceae</taxon>
        <taxon>Cymbomonas</taxon>
    </lineage>
</organism>
<dbReference type="Gene3D" id="2.60.120.10">
    <property type="entry name" value="Jelly Rolls"/>
    <property type="match status" value="1"/>
</dbReference>
<dbReference type="GO" id="GO:0015386">
    <property type="term" value="F:potassium:proton antiporter activity"/>
    <property type="evidence" value="ECO:0007669"/>
    <property type="project" value="TreeGrafter"/>
</dbReference>
<dbReference type="GO" id="GO:0051453">
    <property type="term" value="P:regulation of intracellular pH"/>
    <property type="evidence" value="ECO:0007669"/>
    <property type="project" value="TreeGrafter"/>
</dbReference>
<comment type="subcellular location">
    <subcellularLocation>
        <location evidence="1">Cell membrane</location>
        <topology evidence="1">Multi-pass membrane protein</topology>
    </subcellularLocation>
</comment>
<feature type="transmembrane region" description="Helical" evidence="13">
    <location>
        <begin position="308"/>
        <end position="327"/>
    </location>
</feature>
<evidence type="ECO:0000313" key="17">
    <source>
        <dbReference type="EMBL" id="KAK3275349.1"/>
    </source>
</evidence>
<keyword evidence="5 13" id="KW-1133">Transmembrane helix</keyword>
<feature type="region of interest" description="Disordered" evidence="12">
    <location>
        <begin position="1172"/>
        <end position="1240"/>
    </location>
</feature>
<evidence type="ECO:0000256" key="11">
    <source>
        <dbReference type="ARBA" id="ARBA00047912"/>
    </source>
</evidence>
<feature type="compositionally biased region" description="Polar residues" evidence="12">
    <location>
        <begin position="1299"/>
        <end position="1310"/>
    </location>
</feature>
<dbReference type="PANTHER" id="PTHR10110:SF86">
    <property type="entry name" value="SODIUM_HYDROGEN EXCHANGER 7"/>
    <property type="match status" value="1"/>
</dbReference>
<evidence type="ECO:0000256" key="5">
    <source>
        <dbReference type="ARBA" id="ARBA00022989"/>
    </source>
</evidence>
<evidence type="ECO:0000256" key="1">
    <source>
        <dbReference type="ARBA" id="ARBA00004651"/>
    </source>
</evidence>
<feature type="transmembrane region" description="Helical" evidence="13">
    <location>
        <begin position="125"/>
        <end position="142"/>
    </location>
</feature>
<dbReference type="EMBL" id="LGRX02007277">
    <property type="protein sequence ID" value="KAK3275348.1"/>
    <property type="molecule type" value="Genomic_DNA"/>
</dbReference>
<feature type="transmembrane region" description="Helical" evidence="13">
    <location>
        <begin position="88"/>
        <end position="105"/>
    </location>
</feature>
<feature type="compositionally biased region" description="Polar residues" evidence="12">
    <location>
        <begin position="1215"/>
        <end position="1231"/>
    </location>
</feature>
<feature type="transmembrane region" description="Helical" evidence="13">
    <location>
        <begin position="154"/>
        <end position="179"/>
    </location>
</feature>
<evidence type="ECO:0000256" key="6">
    <source>
        <dbReference type="ARBA" id="ARBA00023053"/>
    </source>
</evidence>
<feature type="region of interest" description="Disordered" evidence="12">
    <location>
        <begin position="542"/>
        <end position="566"/>
    </location>
</feature>
<feature type="signal peptide" evidence="14">
    <location>
        <begin position="1"/>
        <end position="28"/>
    </location>
</feature>
<dbReference type="InterPro" id="IPR000595">
    <property type="entry name" value="cNMP-bd_dom"/>
</dbReference>
<evidence type="ECO:0000256" key="4">
    <source>
        <dbReference type="ARBA" id="ARBA00022692"/>
    </source>
</evidence>
<feature type="transmembrane region" description="Helical" evidence="13">
    <location>
        <begin position="339"/>
        <end position="364"/>
    </location>
</feature>
<dbReference type="Proteomes" id="UP001190700">
    <property type="component" value="Unassembled WGS sequence"/>
</dbReference>
<feature type="domain" description="Cation/H+ exchanger transmembrane" evidence="15">
    <location>
        <begin position="77"/>
        <end position="470"/>
    </location>
</feature>
<comment type="catalytic activity">
    <reaction evidence="11">
        <text>K(+)(in) + H(+)(out) = K(+)(out) + H(+)(in)</text>
        <dbReference type="Rhea" id="RHEA:29467"/>
        <dbReference type="ChEBI" id="CHEBI:15378"/>
        <dbReference type="ChEBI" id="CHEBI:29103"/>
    </reaction>
</comment>
<evidence type="ECO:0000313" key="16">
    <source>
        <dbReference type="EMBL" id="KAK3275348.1"/>
    </source>
</evidence>
<keyword evidence="3" id="KW-1003">Cell membrane</keyword>
<dbReference type="SUPFAM" id="SSF51206">
    <property type="entry name" value="cAMP-binding domain-like"/>
    <property type="match status" value="1"/>
</dbReference>
<evidence type="ECO:0000256" key="10">
    <source>
        <dbReference type="ARBA" id="ARBA00047524"/>
    </source>
</evidence>
<feature type="transmembrane region" description="Helical" evidence="13">
    <location>
        <begin position="283"/>
        <end position="301"/>
    </location>
</feature>
<evidence type="ECO:0000313" key="18">
    <source>
        <dbReference type="Proteomes" id="UP001190700"/>
    </source>
</evidence>
<protein>
    <submittedName>
        <fullName evidence="16 17">Son of sevenless 1</fullName>
    </submittedName>
</protein>
<dbReference type="PANTHER" id="PTHR10110">
    <property type="entry name" value="SODIUM/HYDROGEN EXCHANGER"/>
    <property type="match status" value="1"/>
</dbReference>
<feature type="compositionally biased region" description="Basic and acidic residues" evidence="12">
    <location>
        <begin position="555"/>
        <end position="565"/>
    </location>
</feature>
<comment type="caution">
    <text evidence="17">The sequence shown here is derived from an EMBL/GenBank/DDBJ whole genome shotgun (WGS) entry which is preliminary data.</text>
</comment>
<keyword evidence="7" id="KW-0406">Ion transport</keyword>
<comment type="catalytic activity">
    <reaction evidence="10">
        <text>Na(+)(in) + H(+)(out) = Na(+)(out) + H(+)(in)</text>
        <dbReference type="Rhea" id="RHEA:29419"/>
        <dbReference type="ChEBI" id="CHEBI:15378"/>
        <dbReference type="ChEBI" id="CHEBI:29101"/>
    </reaction>
</comment>
<gene>
    <name evidence="17" type="ORF">CYMTET_16515</name>
</gene>
<evidence type="ECO:0000256" key="9">
    <source>
        <dbReference type="ARBA" id="ARBA00023201"/>
    </source>
</evidence>
<dbReference type="Gene3D" id="6.10.140.1330">
    <property type="match status" value="1"/>
</dbReference>
<evidence type="ECO:0000256" key="13">
    <source>
        <dbReference type="SAM" id="Phobius"/>
    </source>
</evidence>
<reference evidence="17 18" key="1">
    <citation type="journal article" date="2015" name="Genome Biol. Evol.">
        <title>Comparative Genomics of a Bacterivorous Green Alga Reveals Evolutionary Causalities and Consequences of Phago-Mixotrophic Mode of Nutrition.</title>
        <authorList>
            <person name="Burns J.A."/>
            <person name="Paasch A."/>
            <person name="Narechania A."/>
            <person name="Kim E."/>
        </authorList>
    </citation>
    <scope>NUCLEOTIDE SEQUENCE [LARGE SCALE GENOMIC DNA]</scope>
    <source>
        <strain evidence="17">PLY_AMNH</strain>
    </source>
</reference>
<keyword evidence="4 13" id="KW-0812">Transmembrane</keyword>
<dbReference type="InterPro" id="IPR018422">
    <property type="entry name" value="Cation/H_exchanger_CPA1"/>
</dbReference>
<proteinExistence type="predicted"/>
<feature type="transmembrane region" description="Helical" evidence="13">
    <location>
        <begin position="58"/>
        <end position="81"/>
    </location>
</feature>
<dbReference type="InterPro" id="IPR018490">
    <property type="entry name" value="cNMP-bd_dom_sf"/>
</dbReference>
<feature type="region of interest" description="Disordered" evidence="12">
    <location>
        <begin position="849"/>
        <end position="877"/>
    </location>
</feature>
<accession>A0AAE0GC21</accession>
<evidence type="ECO:0000256" key="8">
    <source>
        <dbReference type="ARBA" id="ARBA00023136"/>
    </source>
</evidence>
<sequence length="1310" mass="143278">MPTMYHRRPHYAPLDTVAWLLLLTVISATCDVIAASASKQDSDSHEGEEDAHSSHDSRVHYVAILFLFVALAMGALCRTLLVNTKVPYTVALLVIGLIIGAVNEFVDMKVLKESIDQWKGIDPHLLLFAFLPGLVFESAFSLEWHTFKKCLSQVFILATIGVAMGTSLIGLFVVYVFPYDWSLEFGMMAGAILCATDPVAVVALLKELGADKKLGTVIEGESLMNDGTAIVFFSLFLDLAKGESKTVSEIIVFFIQVPFVGPLIGVAFGWATLQWLGYVYNDALVDISLTLISCYLTFFVSELAGSSGVLSVVAFGAYLSAYGKPYFSCKKEVEETLHHFWAMMTYIANTIIFILAGLIVGSHSKAFSEDLKGTDALWLFVLYIYLIVTRFLTIGVLFPWLQRIGYSLDYANASIMAWGGLRGAVGLALGMIVYEEPAFSSRDQMLVIFHVGGIVILTLLINGSTTGTLLHYLGLDVGAANKQEVLASVHAEMSDMVLTTYLDTFCDSTLGTADYTQVKQYVSALSRDLNEETKARISFFGKQAAGKQMSTSKPQDPRKKPEGKVQGKLTKVKSVISVEKVDDVRKRYLEIVKQGYWEMLEHGQLRKKMALLLVETVDKALDHRHESIRDWEFLQEELEKGKLNLSWVKSFPLPTSLRKYLVDTIALQRNARDVSAAVSFYAAHTHATSCLKERFETVNTAAVMKEALAACTQAERVIQEAKLCSPEVVQIIKTQEVIRTLLYKQQSFVEKVALSGLLDDNECSSLVQEVERDMKRFAISPPEPVQPSVEQVLGCSPLVDSLKSEALRLALIGHAQLISLTANQVLFREGSREDVMYLVGRGVVSISQSDSLREEPSADDGEDVSAVKRKKGGKATKDTRIRIGSHSHPCGWAFGTYEVLKHGEGELAPKRQYTVKADTLCMVFSVSGPFLRSFMREEAETARKVWCSSAGILLETTLRADLEEAMTIFNASHSATLTKAKLMQEIMNGEVATVNGGELFSDCEQLTVLLEGCVYNEADGTIHAPAVLGIHWEVDENSLIPGGDTLIFQENGLVKSRSNSDVFGMASRRRSITVDGFDSSTEHETAQTVETGNQPMTKSSQDTTYHVAEFARVLTVDFPKPSVQTVRHTVAQGMALKLQGSILAAVFEDKSRTVGMALKLQGSILAAVFEDKSGPSSDHSMSHSSSISSGEAAAVMSDQNNSQRKPGASLPVPSSFRSLTTKDPTASQGGQKQRIKESSIVELTPQVPAVRGSGISNQDVVEMEQKYADMKAVQVKGTVEPGEIVLGETPSDEDVVAESNANPSVGPSEQ</sequence>
<dbReference type="Pfam" id="PF00999">
    <property type="entry name" value="Na_H_Exchanger"/>
    <property type="match status" value="1"/>
</dbReference>
<feature type="transmembrane region" description="Helical" evidence="13">
    <location>
        <begin position="185"/>
        <end position="205"/>
    </location>
</feature>